<gene>
    <name evidence="2" type="ORF">AsAng_0041170</name>
</gene>
<organism evidence="2 3">
    <name type="scientific">Aureispira anguillae</name>
    <dbReference type="NCBI Taxonomy" id="2864201"/>
    <lineage>
        <taxon>Bacteria</taxon>
        <taxon>Pseudomonadati</taxon>
        <taxon>Bacteroidota</taxon>
        <taxon>Saprospiria</taxon>
        <taxon>Saprospirales</taxon>
        <taxon>Saprospiraceae</taxon>
        <taxon>Aureispira</taxon>
    </lineage>
</organism>
<evidence type="ECO:0000313" key="3">
    <source>
        <dbReference type="Proteomes" id="UP001060919"/>
    </source>
</evidence>
<feature type="transmembrane region" description="Helical" evidence="1">
    <location>
        <begin position="20"/>
        <end position="37"/>
    </location>
</feature>
<dbReference type="RefSeq" id="WP_264788658.1">
    <property type="nucleotide sequence ID" value="NZ_AP026867.1"/>
</dbReference>
<name>A0A915YHY5_9BACT</name>
<dbReference type="AlphaFoldDB" id="A0A915YHY5"/>
<accession>A0A915YHY5</accession>
<dbReference type="EMBL" id="AP026867">
    <property type="protein sequence ID" value="BDS13380.1"/>
    <property type="molecule type" value="Genomic_DNA"/>
</dbReference>
<dbReference type="Proteomes" id="UP001060919">
    <property type="component" value="Chromosome"/>
</dbReference>
<proteinExistence type="predicted"/>
<keyword evidence="1" id="KW-0812">Transmembrane</keyword>
<keyword evidence="3" id="KW-1185">Reference proteome</keyword>
<dbReference type="InterPro" id="IPR011990">
    <property type="entry name" value="TPR-like_helical_dom_sf"/>
</dbReference>
<evidence type="ECO:0000313" key="2">
    <source>
        <dbReference type="EMBL" id="BDS13380.1"/>
    </source>
</evidence>
<dbReference type="Pfam" id="PF13432">
    <property type="entry name" value="TPR_16"/>
    <property type="match status" value="1"/>
</dbReference>
<dbReference type="KEGG" id="aup:AsAng_0041170"/>
<protein>
    <submittedName>
        <fullName evidence="2">Tetratricopeptide repeat protein</fullName>
    </submittedName>
</protein>
<dbReference type="Pfam" id="PF13174">
    <property type="entry name" value="TPR_6"/>
    <property type="match status" value="1"/>
</dbReference>
<sequence>MKNTTKTTNKVIKSSPFRWIAAVAIFALIAGLCFINFSNEDQVYEDHFVAFEDELSEEMDLMLSTRGAGDESYTSLRMIREGMEHYNNKEYDKAIPIFQEYLEKNTEASDYNEIKFYLGVSFLGQGEAERSAKIFEAIAQLEGQRFQEDAKWYLSLAYARTGDTDKARAQLQDLASSEKYGAKAEKILNPTKTKVAFR</sequence>
<keyword evidence="1" id="KW-1133">Transmembrane helix</keyword>
<dbReference type="InterPro" id="IPR019734">
    <property type="entry name" value="TPR_rpt"/>
</dbReference>
<evidence type="ECO:0000256" key="1">
    <source>
        <dbReference type="SAM" id="Phobius"/>
    </source>
</evidence>
<dbReference type="SUPFAM" id="SSF48452">
    <property type="entry name" value="TPR-like"/>
    <property type="match status" value="1"/>
</dbReference>
<keyword evidence="1" id="KW-0472">Membrane</keyword>
<dbReference type="Gene3D" id="1.25.40.10">
    <property type="entry name" value="Tetratricopeptide repeat domain"/>
    <property type="match status" value="1"/>
</dbReference>
<reference evidence="2" key="1">
    <citation type="submission" date="2022-09" db="EMBL/GenBank/DDBJ databases">
        <title>Aureispira anguillicida sp. nov., isolated from Leptocephalus of Japanese eel Anguilla japonica.</title>
        <authorList>
            <person name="Yuasa K."/>
            <person name="Mekata T."/>
            <person name="Ikunari K."/>
        </authorList>
    </citation>
    <scope>NUCLEOTIDE SEQUENCE</scope>
    <source>
        <strain evidence="2">EL160426</strain>
    </source>
</reference>